<keyword evidence="2" id="KW-1185">Reference proteome</keyword>
<dbReference type="eggNOG" id="ENOG5033T3Y">
    <property type="taxonomic scope" value="Bacteria"/>
</dbReference>
<organism evidence="1 2">
    <name type="scientific">Mucinivorans hirudinis</name>
    <dbReference type="NCBI Taxonomy" id="1433126"/>
    <lineage>
        <taxon>Bacteria</taxon>
        <taxon>Pseudomonadati</taxon>
        <taxon>Bacteroidota</taxon>
        <taxon>Bacteroidia</taxon>
        <taxon>Bacteroidales</taxon>
        <taxon>Rikenellaceae</taxon>
        <taxon>Mucinivorans</taxon>
    </lineage>
</organism>
<dbReference type="STRING" id="1433126.BN938_1763"/>
<evidence type="ECO:0000313" key="1">
    <source>
        <dbReference type="EMBL" id="CDN31843.1"/>
    </source>
</evidence>
<dbReference type="AlphaFoldDB" id="A0A060RD32"/>
<accession>A0A060RD32</accession>
<sequence>MSVAPGTTLARAWITISTLSDGVPGPAGVDANLLDWVADWNTAKTVINSSSVITPKIFAGVKNANNTLTGVALGRFSMSTRNDAGVIITETIDGIYGFRDGYKTFFIDSGGNAQLGRGNQSIKYNAVTGKVEFGSEVALAWVGATYIDASGIFTGTLSANTVNAIRINASQISAGTIDASRIDTAALKATLITAGNIEALTLNVTKGKIGGWSIDTDSIYLGTKNNISGAYTAASGLMTIGTTGIRGYKWRLDSTGAGAVAGGNIAWDAAGVVTFAASVSLNWTTPIDNINTALGGTSFPKLTQISSTGIYTGSITAEQITAGIISADRIAAGSINSTKLDAASIKANIINVGYINGLSCAFVQGTIGGWTINSGSISGGQIILDKTNNRIAVFGASSSSTAGHRTMLYYTSNSDFGMLSTDSAGNTLVRLGSVNQIAGWNLNASQIYKNNVYLGADGSIANSGKWALNNDGSGSLASGNISWNAAGAVTFSAAVSLSWTTPINDINNALGGASFPKLTYISSTGIYTGTLTASQVNAVAINASSIITGTLSADRIATGSITATKLDAASIKSDIINTTYINGLSCSFVRGTIGGFTIGSDNMSVGAIGAFGQTPIQIRTTNSGSGSIYLGTCKLYGITMTWHQTNNAGHITFGQIAASGSSIKTGFMGVQMMSHDNLEYFCLSANTLLSGSQQVYNRIAGWGFDNQNIWKNSVYLGSDGSIYNGTKWRLNNDGSGQIANGNISWNAAGTVIFASSVSLNWSAPIDNITTALGGSSYSKLTQITSTGVYTGSIVASQITAGTIDAARINTDSIRAAIITAANINALTLTIDKGYIGGWSINSYQISKNSVALSSDGSIVNGTRWKLNNDGSGQLANGNISWDTAGNITAQKAIFSNVRIRGTFRSPFVMNDPSIYINFGDTANLNQQNLNNFDNVVATRGSWDENVPLPWTLDNSGRRVCIVNYQWRSTISQGVMSITAPYGKYFFEDGIQKSTITFSRETIELLGYGDDVTFFGWIVINRRDMMCSGRYGNYLQVLASGVVTLSGTSVSMKQKTYDGNRMTISRTAVGRYTINLPWNLSGNYFVQMTGYYTNTPIYVTVMGVYSTYFQVQTQDDSSANEGSFCFQVFSTADWDL</sequence>
<dbReference type="HOGENOM" id="CLU_278465_0_0_10"/>
<reference evidence="1 2" key="1">
    <citation type="journal article" date="2015" name="Genome Announc.">
        <title>Complete Genome Sequence of the Novel Leech Symbiont Mucinivorans hirudinis M3T.</title>
        <authorList>
            <person name="Nelson M.C."/>
            <person name="Bomar L."/>
            <person name="Graf J."/>
        </authorList>
    </citation>
    <scope>NUCLEOTIDE SEQUENCE [LARGE SCALE GENOMIC DNA]</scope>
    <source>
        <strain evidence="2">M3</strain>
    </source>
</reference>
<dbReference type="EMBL" id="HG934468">
    <property type="protein sequence ID" value="CDN31843.1"/>
    <property type="molecule type" value="Genomic_DNA"/>
</dbReference>
<protein>
    <submittedName>
        <fullName evidence="1">Putative autotransporter protein</fullName>
    </submittedName>
</protein>
<dbReference type="KEGG" id="rbc:BN938_1763"/>
<dbReference type="OrthoDB" id="1031347at2"/>
<name>A0A060RD32_9BACT</name>
<dbReference type="Proteomes" id="UP000027616">
    <property type="component" value="Chromosome I"/>
</dbReference>
<evidence type="ECO:0000313" key="2">
    <source>
        <dbReference type="Proteomes" id="UP000027616"/>
    </source>
</evidence>
<proteinExistence type="predicted"/>
<gene>
    <name evidence="1" type="ORF">BN938_1763</name>
</gene>
<dbReference type="PATRIC" id="fig|1433126.3.peg.1739"/>